<sequence>MDVSDDPPQNMQFAFPPLYGLYGAYHALRQATRKLYSPPASCTRSSCLLADKCAAVAMAKNLNPVDA</sequence>
<dbReference type="Proteomes" id="UP001152622">
    <property type="component" value="Chromosome 17"/>
</dbReference>
<dbReference type="EMBL" id="JAINUF010000017">
    <property type="protein sequence ID" value="KAJ8339260.1"/>
    <property type="molecule type" value="Genomic_DNA"/>
</dbReference>
<gene>
    <name evidence="1" type="ORF">SKAU_G00360460</name>
</gene>
<dbReference type="AlphaFoldDB" id="A0A9Q1EI91"/>
<reference evidence="1" key="1">
    <citation type="journal article" date="2023" name="Science">
        <title>Genome structures resolve the early diversification of teleost fishes.</title>
        <authorList>
            <person name="Parey E."/>
            <person name="Louis A."/>
            <person name="Montfort J."/>
            <person name="Bouchez O."/>
            <person name="Roques C."/>
            <person name="Iampietro C."/>
            <person name="Lluch J."/>
            <person name="Castinel A."/>
            <person name="Donnadieu C."/>
            <person name="Desvignes T."/>
            <person name="Floi Bucao C."/>
            <person name="Jouanno E."/>
            <person name="Wen M."/>
            <person name="Mejri S."/>
            <person name="Dirks R."/>
            <person name="Jansen H."/>
            <person name="Henkel C."/>
            <person name="Chen W.J."/>
            <person name="Zahm M."/>
            <person name="Cabau C."/>
            <person name="Klopp C."/>
            <person name="Thompson A.W."/>
            <person name="Robinson-Rechavi M."/>
            <person name="Braasch I."/>
            <person name="Lecointre G."/>
            <person name="Bobe J."/>
            <person name="Postlethwait J.H."/>
            <person name="Berthelot C."/>
            <person name="Roest Crollius H."/>
            <person name="Guiguen Y."/>
        </authorList>
    </citation>
    <scope>NUCLEOTIDE SEQUENCE</scope>
    <source>
        <strain evidence="1">WJC10195</strain>
    </source>
</reference>
<proteinExistence type="predicted"/>
<name>A0A9Q1EI91_SYNKA</name>
<comment type="caution">
    <text evidence="1">The sequence shown here is derived from an EMBL/GenBank/DDBJ whole genome shotgun (WGS) entry which is preliminary data.</text>
</comment>
<keyword evidence="2" id="KW-1185">Reference proteome</keyword>
<evidence type="ECO:0000313" key="1">
    <source>
        <dbReference type="EMBL" id="KAJ8339260.1"/>
    </source>
</evidence>
<protein>
    <submittedName>
        <fullName evidence="1">Uncharacterized protein</fullName>
    </submittedName>
</protein>
<accession>A0A9Q1EI91</accession>
<organism evidence="1 2">
    <name type="scientific">Synaphobranchus kaupii</name>
    <name type="common">Kaup's arrowtooth eel</name>
    <dbReference type="NCBI Taxonomy" id="118154"/>
    <lineage>
        <taxon>Eukaryota</taxon>
        <taxon>Metazoa</taxon>
        <taxon>Chordata</taxon>
        <taxon>Craniata</taxon>
        <taxon>Vertebrata</taxon>
        <taxon>Euteleostomi</taxon>
        <taxon>Actinopterygii</taxon>
        <taxon>Neopterygii</taxon>
        <taxon>Teleostei</taxon>
        <taxon>Anguilliformes</taxon>
        <taxon>Synaphobranchidae</taxon>
        <taxon>Synaphobranchus</taxon>
    </lineage>
</organism>
<evidence type="ECO:0000313" key="2">
    <source>
        <dbReference type="Proteomes" id="UP001152622"/>
    </source>
</evidence>